<dbReference type="GO" id="GO:0006635">
    <property type="term" value="P:fatty acid beta-oxidation"/>
    <property type="evidence" value="ECO:0007669"/>
    <property type="project" value="UniProtKB-UniPathway"/>
</dbReference>
<dbReference type="OrthoDB" id="9771883at2"/>
<dbReference type="InterPro" id="IPR008927">
    <property type="entry name" value="6-PGluconate_DH-like_C_sf"/>
</dbReference>
<dbReference type="InterPro" id="IPR036291">
    <property type="entry name" value="NAD(P)-bd_dom_sf"/>
</dbReference>
<proteinExistence type="inferred from homology"/>
<dbReference type="InterPro" id="IPR050136">
    <property type="entry name" value="FA_oxidation_alpha_subunit"/>
</dbReference>
<dbReference type="AlphaFoldDB" id="A0A2U8PPS1"/>
<dbReference type="GO" id="GO:0016509">
    <property type="term" value="F:long-chain (3S)-3-hydroxyacyl-CoA dehydrogenase (NAD+) activity"/>
    <property type="evidence" value="ECO:0007669"/>
    <property type="project" value="TreeGrafter"/>
</dbReference>
<keyword evidence="8" id="KW-0456">Lyase</keyword>
<evidence type="ECO:0000256" key="6">
    <source>
        <dbReference type="ARBA" id="ARBA00023027"/>
    </source>
</evidence>
<dbReference type="GO" id="GO:0070403">
    <property type="term" value="F:NAD+ binding"/>
    <property type="evidence" value="ECO:0007669"/>
    <property type="project" value="InterPro"/>
</dbReference>
<dbReference type="Pfam" id="PF00378">
    <property type="entry name" value="ECH_1"/>
    <property type="match status" value="1"/>
</dbReference>
<dbReference type="EMBL" id="CP029426">
    <property type="protein sequence ID" value="AWL99733.1"/>
    <property type="molecule type" value="Genomic_DNA"/>
</dbReference>
<dbReference type="Gene3D" id="3.90.226.10">
    <property type="entry name" value="2-enoyl-CoA Hydratase, Chain A, domain 1"/>
    <property type="match status" value="1"/>
</dbReference>
<comment type="similarity">
    <text evidence="2">In the central section; belongs to the 3-hydroxyacyl-CoA dehydrogenase family.</text>
</comment>
<dbReference type="KEGG" id="brq:CIT40_06620"/>
<dbReference type="CDD" id="cd06558">
    <property type="entry name" value="crotonase-like"/>
    <property type="match status" value="1"/>
</dbReference>
<dbReference type="PANTHER" id="PTHR43612:SF3">
    <property type="entry name" value="TRIFUNCTIONAL ENZYME SUBUNIT ALPHA, MITOCHONDRIAL"/>
    <property type="match status" value="1"/>
</dbReference>
<dbReference type="UniPathway" id="UPA00659"/>
<dbReference type="InterPro" id="IPR006176">
    <property type="entry name" value="3-OHacyl-CoA_DH_NAD-bd"/>
</dbReference>
<keyword evidence="5" id="KW-0560">Oxidoreductase</keyword>
<keyword evidence="3" id="KW-0276">Fatty acid metabolism</keyword>
<evidence type="ECO:0000256" key="8">
    <source>
        <dbReference type="ARBA" id="ARBA00023239"/>
    </source>
</evidence>
<evidence type="ECO:0000259" key="12">
    <source>
        <dbReference type="Pfam" id="PF02737"/>
    </source>
</evidence>
<gene>
    <name evidence="13" type="ORF">CIT40_06620</name>
</gene>
<evidence type="ECO:0000313" key="13">
    <source>
        <dbReference type="EMBL" id="AWL99733.1"/>
    </source>
</evidence>
<dbReference type="Gene3D" id="1.10.1040.50">
    <property type="match status" value="1"/>
</dbReference>
<dbReference type="PANTHER" id="PTHR43612">
    <property type="entry name" value="TRIFUNCTIONAL ENZYME SUBUNIT ALPHA"/>
    <property type="match status" value="1"/>
</dbReference>
<keyword evidence="6" id="KW-0520">NAD</keyword>
<dbReference type="InterPro" id="IPR001753">
    <property type="entry name" value="Enoyl-CoA_hydra/iso"/>
</dbReference>
<sequence>MHRRRARRRHADRGGVTMDSKIMTALGDRVLELGPKPATDSPYRHFKLTRDEDGVAWLLFDRADASANTLSSDVMEEFDAVLAVIETERPAGLVIRSAKPSGFIAGADVNEFRGASDPGIAGDPGMVEMRIRAAHAVVDHLEALKLPTVAVIHGFCLGGGLEVALACQSRIAIDGARFGFPEVMLGLHPGLGGTARFTALVNPTQSMALMLTGRTIDARRAKALGLVDTVTQERHVRGAVKDALFGRLKRAKPGLLTRAANFGFVRGLLAKRMRSEAAKAAPREHYPAPYALIDLWEAHGGNKAAMLKAEQASFARLMVTPTAQNLIRVFFLREQMKKAAGSGNTIKHVHVIGAGAMGGDIAAWVAGQGLRVSLADMKAEPIAGAVKRAAELYGKIIRKPTEVRDALDRLIPDMDGEGVRNADLIIEAVPEKLELKQKVYAGLEPRMKPAAILATNTSSIPLQDLRTALARPERLVGLHFFNPVSRLQLVEVVSHDGNDPQVLREALAFVGAIDRLPLSVKSSPGFLVNRALTPYMLEAMVMLDEKTDQRLIDAAAEQFGMPMGPIELADQVGLDICLDVGDMLRTKFGDLLPPTPAWLREKVAKGELGRKTGKGFYTWKDGKAEKAPLPDTGPRVTDQMIDRLMLPMSNVCVACLREGIVDDPDAVDGAMIFGTGYAPFRGGPLNYARTRGVENVVSTLRGLAERFGGRFAPDAGWDSLQ</sequence>
<dbReference type="SUPFAM" id="SSF52096">
    <property type="entry name" value="ClpP/crotonase"/>
    <property type="match status" value="1"/>
</dbReference>
<keyword evidence="14" id="KW-1185">Reference proteome</keyword>
<dbReference type="InterPro" id="IPR006108">
    <property type="entry name" value="3HC_DH_C"/>
</dbReference>
<evidence type="ECO:0000256" key="7">
    <source>
        <dbReference type="ARBA" id="ARBA00023098"/>
    </source>
</evidence>
<keyword evidence="9" id="KW-0511">Multifunctional enzyme</keyword>
<dbReference type="GO" id="GO:0004300">
    <property type="term" value="F:enoyl-CoA hydratase activity"/>
    <property type="evidence" value="ECO:0007669"/>
    <property type="project" value="TreeGrafter"/>
</dbReference>
<dbReference type="Pfam" id="PF02737">
    <property type="entry name" value="3HCDH_N"/>
    <property type="match status" value="1"/>
</dbReference>
<evidence type="ECO:0000256" key="2">
    <source>
        <dbReference type="ARBA" id="ARBA00007005"/>
    </source>
</evidence>
<reference evidence="13 14" key="1">
    <citation type="journal article" date="2017" name="Syst. Appl. Microbiol.">
        <title>Soybeans inoculated with root zone soils of Canadian native legumes harbour diverse and novel Bradyrhizobium spp. that possess agricultural potential.</title>
        <authorList>
            <person name="Bromfield E.S.P."/>
            <person name="Cloutier S."/>
            <person name="Tambong J.T."/>
            <person name="Tran Thi T.V."/>
        </authorList>
    </citation>
    <scope>NUCLEOTIDE SEQUENCE [LARGE SCALE GENOMIC DNA]</scope>
    <source>
        <strain evidence="13 14">39S1MB</strain>
    </source>
</reference>
<protein>
    <submittedName>
        <fullName evidence="13">Fatty-acid oxidation protein subunit alpha</fullName>
    </submittedName>
</protein>
<dbReference type="Pfam" id="PF00725">
    <property type="entry name" value="3HCDH"/>
    <property type="match status" value="1"/>
</dbReference>
<keyword evidence="7" id="KW-0443">Lipid metabolism</keyword>
<evidence type="ECO:0000256" key="1">
    <source>
        <dbReference type="ARBA" id="ARBA00005005"/>
    </source>
</evidence>
<reference evidence="13 14" key="2">
    <citation type="journal article" date="2019" name="Int. J. Syst. Evol. Microbiol.">
        <title>Description and complete genome sequence of Bradyrhizobium amphicarpaeae sp. nov., harbouring photosystem and nitrogen-fixation genes.</title>
        <authorList>
            <person name="Bromfield E.S.P."/>
            <person name="Cloutier S."/>
            <person name="Nguyen H.D.T."/>
        </authorList>
    </citation>
    <scope>NUCLEOTIDE SEQUENCE [LARGE SCALE GENOMIC DNA]</scope>
    <source>
        <strain evidence="13 14">39S1MB</strain>
    </source>
</reference>
<dbReference type="Proteomes" id="UP000215884">
    <property type="component" value="Chromosome"/>
</dbReference>
<organism evidence="13 14">
    <name type="scientific">Bradyrhizobium amphicarpaeae</name>
    <dbReference type="NCBI Taxonomy" id="1404768"/>
    <lineage>
        <taxon>Bacteria</taxon>
        <taxon>Pseudomonadati</taxon>
        <taxon>Pseudomonadota</taxon>
        <taxon>Alphaproteobacteria</taxon>
        <taxon>Hyphomicrobiales</taxon>
        <taxon>Nitrobacteraceae</taxon>
        <taxon>Bradyrhizobium</taxon>
    </lineage>
</organism>
<evidence type="ECO:0000256" key="5">
    <source>
        <dbReference type="ARBA" id="ARBA00023002"/>
    </source>
</evidence>
<comment type="pathway">
    <text evidence="1">Lipid metabolism; fatty acid beta-oxidation.</text>
</comment>
<dbReference type="InterPro" id="IPR029045">
    <property type="entry name" value="ClpP/crotonase-like_dom_sf"/>
</dbReference>
<evidence type="ECO:0000313" key="14">
    <source>
        <dbReference type="Proteomes" id="UP000215884"/>
    </source>
</evidence>
<keyword evidence="4" id="KW-0442">Lipid degradation</keyword>
<evidence type="ECO:0000259" key="11">
    <source>
        <dbReference type="Pfam" id="PF00725"/>
    </source>
</evidence>
<evidence type="ECO:0000256" key="10">
    <source>
        <dbReference type="ARBA" id="ARBA00049556"/>
    </source>
</evidence>
<evidence type="ECO:0000256" key="3">
    <source>
        <dbReference type="ARBA" id="ARBA00022832"/>
    </source>
</evidence>
<comment type="catalytic activity">
    <reaction evidence="10">
        <text>a (3S)-3-hydroxyacyl-CoA + NAD(+) = a 3-oxoacyl-CoA + NADH + H(+)</text>
        <dbReference type="Rhea" id="RHEA:22432"/>
        <dbReference type="ChEBI" id="CHEBI:15378"/>
        <dbReference type="ChEBI" id="CHEBI:57318"/>
        <dbReference type="ChEBI" id="CHEBI:57540"/>
        <dbReference type="ChEBI" id="CHEBI:57945"/>
        <dbReference type="ChEBI" id="CHEBI:90726"/>
        <dbReference type="EC" id="1.1.1.35"/>
    </reaction>
</comment>
<dbReference type="SUPFAM" id="SSF48179">
    <property type="entry name" value="6-phosphogluconate dehydrogenase C-terminal domain-like"/>
    <property type="match status" value="2"/>
</dbReference>
<dbReference type="Gene3D" id="3.40.50.720">
    <property type="entry name" value="NAD(P)-binding Rossmann-like Domain"/>
    <property type="match status" value="1"/>
</dbReference>
<evidence type="ECO:0000256" key="9">
    <source>
        <dbReference type="ARBA" id="ARBA00023268"/>
    </source>
</evidence>
<accession>A0A2U8PPS1</accession>
<dbReference type="SUPFAM" id="SSF51735">
    <property type="entry name" value="NAD(P)-binding Rossmann-fold domains"/>
    <property type="match status" value="1"/>
</dbReference>
<feature type="domain" description="3-hydroxyacyl-CoA dehydrogenase NAD binding" evidence="12">
    <location>
        <begin position="348"/>
        <end position="521"/>
    </location>
</feature>
<name>A0A2U8PPS1_9BRAD</name>
<evidence type="ECO:0000256" key="4">
    <source>
        <dbReference type="ARBA" id="ARBA00022963"/>
    </source>
</evidence>
<feature type="domain" description="3-hydroxyacyl-CoA dehydrogenase C-terminal" evidence="11">
    <location>
        <begin position="525"/>
        <end position="619"/>
    </location>
</feature>